<feature type="domain" description="Protein SirB1 N-terminal" evidence="2">
    <location>
        <begin position="33"/>
        <end position="184"/>
    </location>
</feature>
<dbReference type="EMBL" id="JFGV01000028">
    <property type="protein sequence ID" value="EYU15300.1"/>
    <property type="molecule type" value="Genomic_DNA"/>
</dbReference>
<proteinExistence type="inferred from homology"/>
<evidence type="ECO:0000259" key="2">
    <source>
        <dbReference type="Pfam" id="PF13369"/>
    </source>
</evidence>
<dbReference type="AlphaFoldDB" id="A0A022PL91"/>
<comment type="caution">
    <text evidence="3">The sequence shown here is derived from an EMBL/GenBank/DDBJ whole genome shotgun (WGS) entry which is preliminary data.</text>
</comment>
<accession>A0A022PL91</accession>
<evidence type="ECO:0000313" key="3">
    <source>
        <dbReference type="EMBL" id="EYU15300.1"/>
    </source>
</evidence>
<dbReference type="PATRIC" id="fig|1393736.3.peg.2220"/>
<reference evidence="3 4" key="1">
    <citation type="submission" date="2014-03" db="EMBL/GenBank/DDBJ databases">
        <title>Draft Genome of Photorhabdus luminescens BA1, an Egyptian Isolate.</title>
        <authorList>
            <person name="Ghazal S."/>
            <person name="Hurst S.G.IV."/>
            <person name="Morris K."/>
            <person name="Thomas K."/>
            <person name="Tisa L.S."/>
        </authorList>
    </citation>
    <scope>NUCLEOTIDE SEQUENCE [LARGE SCALE GENOMIC DNA]</scope>
    <source>
        <strain evidence="3 4">BA1</strain>
    </source>
</reference>
<dbReference type="Pfam" id="PF13369">
    <property type="entry name" value="Transglut_core2"/>
    <property type="match status" value="1"/>
</dbReference>
<dbReference type="RefSeq" id="WP_036778668.1">
    <property type="nucleotide sequence ID" value="NZ_CAWLTM010000087.1"/>
</dbReference>
<dbReference type="PANTHER" id="PTHR31350:SF21">
    <property type="entry name" value="F-BOX ONLY PROTEIN 21"/>
    <property type="match status" value="1"/>
</dbReference>
<evidence type="ECO:0000256" key="1">
    <source>
        <dbReference type="ARBA" id="ARBA00007100"/>
    </source>
</evidence>
<name>A0A022PL91_9GAMM</name>
<dbReference type="Pfam" id="PF13371">
    <property type="entry name" value="TPR_9"/>
    <property type="match status" value="1"/>
</dbReference>
<dbReference type="SUPFAM" id="SSF48452">
    <property type="entry name" value="TPR-like"/>
    <property type="match status" value="1"/>
</dbReference>
<evidence type="ECO:0000313" key="4">
    <source>
        <dbReference type="Proteomes" id="UP000023464"/>
    </source>
</evidence>
<dbReference type="InterPro" id="IPR011990">
    <property type="entry name" value="TPR-like_helical_dom_sf"/>
</dbReference>
<dbReference type="PANTHER" id="PTHR31350">
    <property type="entry name" value="SI:DKEY-261L7.2"/>
    <property type="match status" value="1"/>
</dbReference>
<comment type="similarity">
    <text evidence="1">Belongs to the UPF0162 family.</text>
</comment>
<gene>
    <name evidence="3" type="ORF">BA1DRAFT_02178</name>
</gene>
<dbReference type="Proteomes" id="UP000023464">
    <property type="component" value="Unassembled WGS sequence"/>
</dbReference>
<sequence length="269" mass="30444">MKAIADYEFNDASLSSGILLISRTLRADFPQHSVEMQLQVLIDEARREISPQLNIEERLEKLLRLFYQTWKFGGASGVYCLSDTLWLDKVLQTRRGSSVVLGAILIHIAQALELPFMPVIFPTQLILRVDYPDNTAKFINPINGEALSERVLDVWLKGNISQTAELAADDLQGADNASIIRKMLDTIKVALMDEGQMELALRTSEAVLMFDPDNPYEIRDRGLIYAELDCNHIAVSDLNYFVENCPEDPVAEMIRMQIYAIKQQCVVLH</sequence>
<organism evidence="3 4">
    <name type="scientific">Photorhabdus aegyptia</name>
    <dbReference type="NCBI Taxonomy" id="2805098"/>
    <lineage>
        <taxon>Bacteria</taxon>
        <taxon>Pseudomonadati</taxon>
        <taxon>Pseudomonadota</taxon>
        <taxon>Gammaproteobacteria</taxon>
        <taxon>Enterobacterales</taxon>
        <taxon>Morganellaceae</taxon>
        <taxon>Photorhabdus</taxon>
    </lineage>
</organism>
<protein>
    <recommendedName>
        <fullName evidence="2">Protein SirB1 N-terminal domain-containing protein</fullName>
    </recommendedName>
</protein>
<dbReference type="InterPro" id="IPR032698">
    <property type="entry name" value="SirB1_N"/>
</dbReference>
<dbReference type="NCBIfam" id="NF008188">
    <property type="entry name" value="PRK10941.1"/>
    <property type="match status" value="1"/>
</dbReference>
<keyword evidence="4" id="KW-1185">Reference proteome</keyword>